<keyword evidence="3" id="KW-1185">Reference proteome</keyword>
<evidence type="ECO:0000256" key="1">
    <source>
        <dbReference type="HAMAP-Rule" id="MF_02093"/>
    </source>
</evidence>
<name>A0ABR7JFS0_9FLAO</name>
<gene>
    <name evidence="2" type="ORF">H8R26_07785</name>
</gene>
<comment type="function">
    <text evidence="1">Catalyzes the cleavage of beta-carotene at its central double bond (15,15') to yield two molecules of all-trans-retinal.</text>
</comment>
<feature type="transmembrane region" description="Helical" evidence="1">
    <location>
        <begin position="155"/>
        <end position="178"/>
    </location>
</feature>
<keyword evidence="1" id="KW-1133">Transmembrane helix</keyword>
<feature type="transmembrane region" description="Helical" evidence="1">
    <location>
        <begin position="28"/>
        <end position="45"/>
    </location>
</feature>
<keyword evidence="1" id="KW-0408">Iron</keyword>
<protein>
    <recommendedName>
        <fullName evidence="1">Probable beta-carotene 15,15'-dioxygenase</fullName>
        <ecNumber evidence="1">1.13.11.63</ecNumber>
    </recommendedName>
</protein>
<keyword evidence="1" id="KW-0472">Membrane</keyword>
<comment type="similarity">
    <text evidence="1">Belongs to the Brp/Blh beta-carotene diooxygenase family.</text>
</comment>
<keyword evidence="1" id="KW-0223">Dioxygenase</keyword>
<feature type="transmembrane region" description="Helical" evidence="1">
    <location>
        <begin position="245"/>
        <end position="262"/>
    </location>
</feature>
<comment type="subcellular location">
    <subcellularLocation>
        <location evidence="1">Cell membrane</location>
        <topology evidence="1">Multi-pass membrane protein</topology>
    </subcellularLocation>
</comment>
<feature type="transmembrane region" description="Helical" evidence="1">
    <location>
        <begin position="66"/>
        <end position="94"/>
    </location>
</feature>
<feature type="transmembrane region" description="Helical" evidence="1">
    <location>
        <begin position="190"/>
        <end position="214"/>
    </location>
</feature>
<sequence>MRKYSNIAMVASFFGLWLDSYLSDSKQIYLGFFLIFTFGILHGANDLMLIKTIKNDKQKKSWLKVLSYYIVVVLCGIVLFYLIPQFALLLFILVSAYHFGEQEWQQTLLQYGKWFTFAFQIIYGLLILSLLFIFHKEQVQEIIINICQLKVPTTYFDLLFGIVLALFLSLCSVVYLQNKNQIQNILQECFYILLYAIIFKSSSLIWGFAIYFVIWHSIPSIMDQIRFLDGTYTTANFINYCKNAALYWFVSIIGIVVIYYYFSEQEQLFNALFFSFLAAITFPHAAVISTMFHHSAVVPKK</sequence>
<dbReference type="InterPro" id="IPR022270">
    <property type="entry name" value="Blh_diox"/>
</dbReference>
<reference evidence="2 3" key="1">
    <citation type="submission" date="2020-08" db="EMBL/GenBank/DDBJ databases">
        <title>Description of novel Flavobacterium F-400 isolate.</title>
        <authorList>
            <person name="Saticioglu I."/>
            <person name="Duman M."/>
            <person name="Altun S."/>
        </authorList>
    </citation>
    <scope>NUCLEOTIDE SEQUENCE [LARGE SCALE GENOMIC DNA]</scope>
    <source>
        <strain evidence="2 3">F-400</strain>
    </source>
</reference>
<accession>A0ABR7JFS0</accession>
<dbReference type="RefSeq" id="WP_166135268.1">
    <property type="nucleotide sequence ID" value="NZ_JAAOBY010000003.1"/>
</dbReference>
<organism evidence="2 3">
    <name type="scientific">Flavobacterium turcicum</name>
    <dbReference type="NCBI Taxonomy" id="2764718"/>
    <lineage>
        <taxon>Bacteria</taxon>
        <taxon>Pseudomonadati</taxon>
        <taxon>Bacteroidota</taxon>
        <taxon>Flavobacteriia</taxon>
        <taxon>Flavobacteriales</taxon>
        <taxon>Flavobacteriaceae</taxon>
        <taxon>Flavobacterium</taxon>
    </lineage>
</organism>
<comment type="cofactor">
    <cofactor evidence="1">
        <name>Fe(2+)</name>
        <dbReference type="ChEBI" id="CHEBI:29033"/>
    </cofactor>
</comment>
<evidence type="ECO:0000313" key="3">
    <source>
        <dbReference type="Proteomes" id="UP000621670"/>
    </source>
</evidence>
<comment type="caution">
    <text evidence="2">The sequence shown here is derived from an EMBL/GenBank/DDBJ whole genome shotgun (WGS) entry which is preliminary data.</text>
</comment>
<dbReference type="EMBL" id="JACRUM010000003">
    <property type="protein sequence ID" value="MBC5863323.1"/>
    <property type="molecule type" value="Genomic_DNA"/>
</dbReference>
<dbReference type="EC" id="1.13.11.63" evidence="1"/>
<feature type="transmembrane region" description="Helical" evidence="1">
    <location>
        <begin position="268"/>
        <end position="292"/>
    </location>
</feature>
<keyword evidence="1" id="KW-0812">Transmembrane</keyword>
<dbReference type="Proteomes" id="UP000621670">
    <property type="component" value="Unassembled WGS sequence"/>
</dbReference>
<proteinExistence type="inferred from homology"/>
<keyword evidence="1" id="KW-0479">Metal-binding</keyword>
<comment type="caution">
    <text evidence="1">Lacks conserved residue(s) required for the propagation of feature annotation.</text>
</comment>
<keyword evidence="1" id="KW-0560">Oxidoreductase</keyword>
<dbReference type="HAMAP" id="MF_02093">
    <property type="entry name" value="Beta_carotene_diox"/>
    <property type="match status" value="1"/>
</dbReference>
<feature type="transmembrane region" description="Helical" evidence="1">
    <location>
        <begin position="114"/>
        <end position="134"/>
    </location>
</feature>
<dbReference type="NCBIfam" id="TIGR03753">
    <property type="entry name" value="blh_monoox"/>
    <property type="match status" value="1"/>
</dbReference>
<dbReference type="Pfam" id="PF15461">
    <property type="entry name" value="BCD"/>
    <property type="match status" value="1"/>
</dbReference>
<comment type="catalytic activity">
    <reaction evidence="1">
        <text>all-trans-beta-carotene + O2 = 2 all-trans-retinal</text>
        <dbReference type="Rhea" id="RHEA:32887"/>
        <dbReference type="ChEBI" id="CHEBI:15379"/>
        <dbReference type="ChEBI" id="CHEBI:17579"/>
        <dbReference type="ChEBI" id="CHEBI:17898"/>
        <dbReference type="EC" id="1.13.11.63"/>
    </reaction>
</comment>
<evidence type="ECO:0000313" key="2">
    <source>
        <dbReference type="EMBL" id="MBC5863323.1"/>
    </source>
</evidence>
<keyword evidence="1" id="KW-1003">Cell membrane</keyword>